<accession>G4ST94</accession>
<dbReference type="AlphaFoldDB" id="G4ST94"/>
<name>G4ST94_META2</name>
<dbReference type="EC" id="3.1.-.-" evidence="2"/>
<dbReference type="PIRSF" id="PIRSF029950">
    <property type="entry name" value="Cas_CT1134"/>
    <property type="match status" value="1"/>
</dbReference>
<keyword evidence="1 2" id="KW-0051">Antiviral defense</keyword>
<dbReference type="Pfam" id="PF09704">
    <property type="entry name" value="Cas_Cas5d"/>
    <property type="match status" value="1"/>
</dbReference>
<dbReference type="InterPro" id="IPR021124">
    <property type="entry name" value="CRISPR-assoc_prot_Cas5"/>
</dbReference>
<dbReference type="GO" id="GO:0004519">
    <property type="term" value="F:endonuclease activity"/>
    <property type="evidence" value="ECO:0007669"/>
    <property type="project" value="UniProtKB-UniRule"/>
</dbReference>
<dbReference type="NCBIfam" id="TIGR01876">
    <property type="entry name" value="cas_Cas5d"/>
    <property type="match status" value="1"/>
</dbReference>
<dbReference type="PATRIC" id="fig|271065.3.peg.2222"/>
<dbReference type="STRING" id="1091494.MEALZ_2161"/>
<proteinExistence type="inferred from homology"/>
<evidence type="ECO:0000313" key="4">
    <source>
        <dbReference type="Proteomes" id="UP000008315"/>
    </source>
</evidence>
<keyword evidence="2" id="KW-0540">Nuclease</keyword>
<dbReference type="EMBL" id="FO082060">
    <property type="protein sequence ID" value="CCE23847.1"/>
    <property type="molecule type" value="Genomic_DNA"/>
</dbReference>
<keyword evidence="2" id="KW-0378">Hydrolase</keyword>
<dbReference type="KEGG" id="mah:MEALZ_2161"/>
<reference evidence="4" key="1">
    <citation type="journal article" date="2012" name="J. Bacteriol.">
        <title>Genome sequence of the haloalkaliphilic methanotrophic bacterium Methylomicrobium alcaliphilum 20Z.</title>
        <authorList>
            <person name="Vuilleumier S."/>
            <person name="Khmelenina V.N."/>
            <person name="Bringel F."/>
            <person name="Reshetnikov A.S."/>
            <person name="Lajus A."/>
            <person name="Mangenot S."/>
            <person name="Rouy Z."/>
            <person name="Op den Camp H.J."/>
            <person name="Jetten M.S."/>
            <person name="Dispirito A.A."/>
            <person name="Dunfield P."/>
            <person name="Klotz M.G."/>
            <person name="Semrau J.D."/>
            <person name="Stein L.Y."/>
            <person name="Barbe V."/>
            <person name="Medigue C."/>
            <person name="Trotsenko Y.A."/>
            <person name="Kalyuzhnaya M.G."/>
        </authorList>
    </citation>
    <scope>NUCLEOTIDE SEQUENCE [LARGE SCALE GENOMIC DNA]</scope>
    <source>
        <strain evidence="4">DSM 19304 / NCIMB 14124 / VKM B-2133 / 20Z</strain>
    </source>
</reference>
<dbReference type="GO" id="GO:0003723">
    <property type="term" value="F:RNA binding"/>
    <property type="evidence" value="ECO:0007669"/>
    <property type="project" value="UniProtKB-UniRule"/>
</dbReference>
<dbReference type="NCBIfam" id="TIGR02593">
    <property type="entry name" value="CRISPR_cas5"/>
    <property type="match status" value="1"/>
</dbReference>
<evidence type="ECO:0000256" key="1">
    <source>
        <dbReference type="ARBA" id="ARBA00023118"/>
    </source>
</evidence>
<keyword evidence="4" id="KW-1185">Reference proteome</keyword>
<dbReference type="HOGENOM" id="CLU_093736_0_0_6"/>
<dbReference type="InterPro" id="IPR013422">
    <property type="entry name" value="CRISPR-assoc_prot_Cas5_N"/>
</dbReference>
<evidence type="ECO:0000313" key="3">
    <source>
        <dbReference type="EMBL" id="CCE23847.1"/>
    </source>
</evidence>
<dbReference type="CDD" id="cd09752">
    <property type="entry name" value="Cas5_I-C"/>
    <property type="match status" value="1"/>
</dbReference>
<organism evidence="3 4">
    <name type="scientific">Methylotuvimicrobium alcaliphilum (strain DSM 19304 / NCIMB 14124 / VKM B-2133 / 20Z)</name>
    <name type="common">Methylomicrobium alcaliphilum</name>
    <dbReference type="NCBI Taxonomy" id="1091494"/>
    <lineage>
        <taxon>Bacteria</taxon>
        <taxon>Pseudomonadati</taxon>
        <taxon>Pseudomonadota</taxon>
        <taxon>Gammaproteobacteria</taxon>
        <taxon>Methylococcales</taxon>
        <taxon>Methylococcaceae</taxon>
        <taxon>Methylotuvimicrobium</taxon>
    </lineage>
</organism>
<keyword evidence="2" id="KW-0255">Endonuclease</keyword>
<dbReference type="GO" id="GO:0051607">
    <property type="term" value="P:defense response to virus"/>
    <property type="evidence" value="ECO:0007669"/>
    <property type="project" value="UniProtKB-UniRule"/>
</dbReference>
<keyword evidence="2" id="KW-0694">RNA-binding</keyword>
<gene>
    <name evidence="3" type="ordered locus">MEALZ_2161</name>
</gene>
<evidence type="ECO:0000256" key="2">
    <source>
        <dbReference type="PIRNR" id="PIRNR029950"/>
    </source>
</evidence>
<dbReference type="Gene3D" id="3.30.70.2660">
    <property type="match status" value="1"/>
</dbReference>
<dbReference type="InterPro" id="IPR010155">
    <property type="entry name" value="CRISPR-assoc_prot_Cas5d"/>
</dbReference>
<dbReference type="GO" id="GO:0016787">
    <property type="term" value="F:hydrolase activity"/>
    <property type="evidence" value="ECO:0007669"/>
    <property type="project" value="UniProtKB-KW"/>
</dbReference>
<comment type="function">
    <text evidence="2">CRISPR (clustered regularly interspaced short palindromic repeat) is an adaptive immune system that provides protection against mobile genetic elements (viruses, transposable elements and conjugative plasmids). CRISPR clusters contain spacers, sequences complementary to antecedent mobile elements, and target invading nucleic acids. CRISPR clusters are transcribed and processed into CRISPR RNA (crRNA).</text>
</comment>
<sequence>MFVKNSISFRLWGRHALFTDPVTRIGGEKCSYHLPTYEAIKGVLKSIYWKPTLIWYVDKVRVIKPLRTQTKGTKPLVWNGGNTLAIYTFLRDVEYQVQAHFEWNEHRPELAKDRIDGKHYSIVQRMLERGGRQDIFLGTRDCQAYVEPCEFGSIEGAYDEIDELAFGLMFHSFAYPDETGIDELHSRFWHATMKKGILEFPRPENCPVSRFVRPMRRKPFGIGSNLLAVEDEENRR</sequence>
<comment type="similarity">
    <text evidence="2">Belongs to the CRISPR-associated protein Cas5 family. Subtype I-C/Dvulg subfamily.</text>
</comment>
<dbReference type="GO" id="GO:0043571">
    <property type="term" value="P:maintenance of CRISPR repeat elements"/>
    <property type="evidence" value="ECO:0007669"/>
    <property type="project" value="UniProtKB-UniRule"/>
</dbReference>
<dbReference type="Proteomes" id="UP000008315">
    <property type="component" value="Chromosome"/>
</dbReference>
<protein>
    <recommendedName>
        <fullName evidence="2">pre-crRNA processing endonuclease</fullName>
        <ecNumber evidence="2">3.1.-.-</ecNumber>
    </recommendedName>
</protein>